<reference evidence="2 3" key="1">
    <citation type="journal article" date="2018" name="Sci. Rep.">
        <title>Genomic signatures of local adaptation to the degree of environmental predictability in rotifers.</title>
        <authorList>
            <person name="Franch-Gras L."/>
            <person name="Hahn C."/>
            <person name="Garcia-Roger E.M."/>
            <person name="Carmona M.J."/>
            <person name="Serra M."/>
            <person name="Gomez A."/>
        </authorList>
    </citation>
    <scope>NUCLEOTIDE SEQUENCE [LARGE SCALE GENOMIC DNA]</scope>
    <source>
        <strain evidence="2">HYR1</strain>
    </source>
</reference>
<keyword evidence="3" id="KW-1185">Reference proteome</keyword>
<evidence type="ECO:0000313" key="3">
    <source>
        <dbReference type="Proteomes" id="UP000276133"/>
    </source>
</evidence>
<evidence type="ECO:0000313" key="2">
    <source>
        <dbReference type="EMBL" id="RNA22963.1"/>
    </source>
</evidence>
<keyword evidence="1" id="KW-0472">Membrane</keyword>
<dbReference type="EMBL" id="REGN01003370">
    <property type="protein sequence ID" value="RNA22963.1"/>
    <property type="molecule type" value="Genomic_DNA"/>
</dbReference>
<gene>
    <name evidence="2" type="ORF">BpHYR1_046398</name>
</gene>
<keyword evidence="1" id="KW-1133">Transmembrane helix</keyword>
<proteinExistence type="predicted"/>
<comment type="caution">
    <text evidence="2">The sequence shown here is derived from an EMBL/GenBank/DDBJ whole genome shotgun (WGS) entry which is preliminary data.</text>
</comment>
<feature type="transmembrane region" description="Helical" evidence="1">
    <location>
        <begin position="118"/>
        <end position="140"/>
    </location>
</feature>
<sequence>MILHGLSTDILETFFFFQSKEIRNGDLILNSILRKITFFWILLDLRLVTTLVLFHKSLSGINDYKPGALKLRLVLLFDFNSSINFKNDSFDGSELISTILTRYLFNCGICDRNFEISLYVFIVPIALWYNSVIRLIIFAFNKSPVFRSRTKSFGRNSTLKTVYFFLLNKEKCVKS</sequence>
<protein>
    <submittedName>
        <fullName evidence="2">Uncharacterized protein</fullName>
    </submittedName>
</protein>
<name>A0A3M7RHB8_BRAPC</name>
<accession>A0A3M7RHB8</accession>
<dbReference type="Proteomes" id="UP000276133">
    <property type="component" value="Unassembled WGS sequence"/>
</dbReference>
<dbReference type="AlphaFoldDB" id="A0A3M7RHB8"/>
<keyword evidence="1" id="KW-0812">Transmembrane</keyword>
<evidence type="ECO:0000256" key="1">
    <source>
        <dbReference type="SAM" id="Phobius"/>
    </source>
</evidence>
<feature type="transmembrane region" description="Helical" evidence="1">
    <location>
        <begin position="36"/>
        <end position="54"/>
    </location>
</feature>
<organism evidence="2 3">
    <name type="scientific">Brachionus plicatilis</name>
    <name type="common">Marine rotifer</name>
    <name type="synonym">Brachionus muelleri</name>
    <dbReference type="NCBI Taxonomy" id="10195"/>
    <lineage>
        <taxon>Eukaryota</taxon>
        <taxon>Metazoa</taxon>
        <taxon>Spiralia</taxon>
        <taxon>Gnathifera</taxon>
        <taxon>Rotifera</taxon>
        <taxon>Eurotatoria</taxon>
        <taxon>Monogononta</taxon>
        <taxon>Pseudotrocha</taxon>
        <taxon>Ploima</taxon>
        <taxon>Brachionidae</taxon>
        <taxon>Brachionus</taxon>
    </lineage>
</organism>